<organism evidence="8 9">
    <name type="scientific">Cellvibrio mixtus</name>
    <dbReference type="NCBI Taxonomy" id="39650"/>
    <lineage>
        <taxon>Bacteria</taxon>
        <taxon>Pseudomonadati</taxon>
        <taxon>Pseudomonadota</taxon>
        <taxon>Gammaproteobacteria</taxon>
        <taxon>Cellvibrionales</taxon>
        <taxon>Cellvibrionaceae</taxon>
        <taxon>Cellvibrio</taxon>
    </lineage>
</organism>
<dbReference type="PANTHER" id="PTHR30158">
    <property type="entry name" value="ACRA/E-RELATED COMPONENT OF DRUG EFFLUX TRANSPORTER"/>
    <property type="match status" value="1"/>
</dbReference>
<comment type="similarity">
    <text evidence="2">Belongs to the membrane fusion protein (MFP) (TC 8.A.1) family.</text>
</comment>
<evidence type="ECO:0000256" key="1">
    <source>
        <dbReference type="ARBA" id="ARBA00004519"/>
    </source>
</evidence>
<keyword evidence="9" id="KW-1185">Reference proteome</keyword>
<dbReference type="InterPro" id="IPR058625">
    <property type="entry name" value="MdtA-like_BSH"/>
</dbReference>
<dbReference type="Pfam" id="PF25876">
    <property type="entry name" value="HH_MFP_RND"/>
    <property type="match status" value="1"/>
</dbReference>
<evidence type="ECO:0000259" key="6">
    <source>
        <dbReference type="Pfam" id="PF25944"/>
    </source>
</evidence>
<dbReference type="GO" id="GO:0030313">
    <property type="term" value="C:cell envelope"/>
    <property type="evidence" value="ECO:0007669"/>
    <property type="project" value="UniProtKB-SubCell"/>
</dbReference>
<feature type="domain" description="Multidrug resistance protein MdtA-like beta-barrel" evidence="6">
    <location>
        <begin position="210"/>
        <end position="291"/>
    </location>
</feature>
<dbReference type="InterPro" id="IPR058626">
    <property type="entry name" value="MdtA-like_b-barrel"/>
</dbReference>
<dbReference type="Pfam" id="PF25944">
    <property type="entry name" value="Beta-barrel_RND"/>
    <property type="match status" value="1"/>
</dbReference>
<dbReference type="NCBIfam" id="TIGR01730">
    <property type="entry name" value="RND_mfp"/>
    <property type="match status" value="1"/>
</dbReference>
<reference evidence="9" key="1">
    <citation type="submission" date="2017-05" db="EMBL/GenBank/DDBJ databases">
        <authorList>
            <person name="Barney B.M."/>
        </authorList>
    </citation>
    <scope>NUCLEOTIDE SEQUENCE [LARGE SCALE GENOMIC DNA]</scope>
    <source>
        <strain evidence="9">PSBB022</strain>
    </source>
</reference>
<evidence type="ECO:0000313" key="8">
    <source>
        <dbReference type="EMBL" id="OZY87922.1"/>
    </source>
</evidence>
<sequence>MKPVFTNVCLVMSGITLLAVLTGCGEQSIQQGEGLPHQVEVVIAEPKALLVTDSLPGRVVPVRESQVRARVAGIVMKRHFEEGSDVTEGQLLFELDAAPYKVALAKAAAELARTEALFTDAQTRAVRAEDLAKAKAISVQDLDSARATLASARASVLAAKADVDSATLNLGYTRITAPISGRVGKALVTEGMLVGQNEATEVAHIQQLNPVYVDFSHALSNELTRQEDSRTGKLLDGDILEARVEGTGIQVKGKLHFTGAAVDQATGTIALRGEFPNDDGQLLPGMYVTVLTRLHNQPTAFLLPQRAISRGADGNPQVLIASKDGVEVRPIQTGKMIGAEWHILSGLNAGDKVIIGSSTTLQPGDKVEPVIKQQSHTST</sequence>
<dbReference type="Gene3D" id="2.40.420.20">
    <property type="match status" value="1"/>
</dbReference>
<dbReference type="AlphaFoldDB" id="A0A266QDH8"/>
<comment type="subcellular location">
    <subcellularLocation>
        <location evidence="1">Cell inner membrane</location>
        <topology evidence="1">Lipid-anchor</topology>
    </subcellularLocation>
</comment>
<name>A0A266QDH8_9GAMM</name>
<proteinExistence type="inferred from homology"/>
<feature type="domain" description="Multidrug resistance protein MdtA-like barrel-sandwich hybrid" evidence="5">
    <location>
        <begin position="64"/>
        <end position="205"/>
    </location>
</feature>
<dbReference type="InterPro" id="IPR006143">
    <property type="entry name" value="RND_pump_MFP"/>
</dbReference>
<accession>A0A266QDH8</accession>
<dbReference type="Gene3D" id="2.40.30.170">
    <property type="match status" value="1"/>
</dbReference>
<gene>
    <name evidence="8" type="ORF">CBP51_03320</name>
</gene>
<evidence type="ECO:0000259" key="4">
    <source>
        <dbReference type="Pfam" id="PF25876"/>
    </source>
</evidence>
<dbReference type="Proteomes" id="UP000216101">
    <property type="component" value="Unassembled WGS sequence"/>
</dbReference>
<dbReference type="Pfam" id="PF25967">
    <property type="entry name" value="RND-MFP_C"/>
    <property type="match status" value="1"/>
</dbReference>
<dbReference type="GO" id="GO:0046677">
    <property type="term" value="P:response to antibiotic"/>
    <property type="evidence" value="ECO:0007669"/>
    <property type="project" value="TreeGrafter"/>
</dbReference>
<dbReference type="PROSITE" id="PS51257">
    <property type="entry name" value="PROKAR_LIPOPROTEIN"/>
    <property type="match status" value="1"/>
</dbReference>
<dbReference type="PANTHER" id="PTHR30158:SF24">
    <property type="entry name" value="HLYD FAMILY SECRETION PROTEIN"/>
    <property type="match status" value="1"/>
</dbReference>
<dbReference type="Gene3D" id="2.40.50.100">
    <property type="match status" value="1"/>
</dbReference>
<dbReference type="SUPFAM" id="SSF111369">
    <property type="entry name" value="HlyD-like secretion proteins"/>
    <property type="match status" value="1"/>
</dbReference>
<protein>
    <submittedName>
        <fullName evidence="8">Uncharacterized protein</fullName>
    </submittedName>
</protein>
<dbReference type="GO" id="GO:0022857">
    <property type="term" value="F:transmembrane transporter activity"/>
    <property type="evidence" value="ECO:0007669"/>
    <property type="project" value="InterPro"/>
</dbReference>
<evidence type="ECO:0000256" key="3">
    <source>
        <dbReference type="SAM" id="MobiDB-lite"/>
    </source>
</evidence>
<evidence type="ECO:0000256" key="2">
    <source>
        <dbReference type="ARBA" id="ARBA00009477"/>
    </source>
</evidence>
<dbReference type="Pfam" id="PF25917">
    <property type="entry name" value="BSH_RND"/>
    <property type="match status" value="1"/>
</dbReference>
<evidence type="ECO:0000313" key="9">
    <source>
        <dbReference type="Proteomes" id="UP000216101"/>
    </source>
</evidence>
<evidence type="ECO:0000259" key="5">
    <source>
        <dbReference type="Pfam" id="PF25917"/>
    </source>
</evidence>
<dbReference type="EMBL" id="NHNI01000001">
    <property type="protein sequence ID" value="OZY87922.1"/>
    <property type="molecule type" value="Genomic_DNA"/>
</dbReference>
<feature type="region of interest" description="Disordered" evidence="3">
    <location>
        <begin position="358"/>
        <end position="379"/>
    </location>
</feature>
<dbReference type="GO" id="GO:0005886">
    <property type="term" value="C:plasma membrane"/>
    <property type="evidence" value="ECO:0007669"/>
    <property type="project" value="TreeGrafter"/>
</dbReference>
<feature type="domain" description="Multidrug resistance protein MdtA-like alpha-helical hairpin" evidence="4">
    <location>
        <begin position="104"/>
        <end position="173"/>
    </location>
</feature>
<feature type="domain" description="Multidrug resistance protein MdtA-like C-terminal permuted SH3" evidence="7">
    <location>
        <begin position="300"/>
        <end position="356"/>
    </location>
</feature>
<evidence type="ECO:0000259" key="7">
    <source>
        <dbReference type="Pfam" id="PF25967"/>
    </source>
</evidence>
<comment type="caution">
    <text evidence="8">The sequence shown here is derived from an EMBL/GenBank/DDBJ whole genome shotgun (WGS) entry which is preliminary data.</text>
</comment>
<dbReference type="InterPro" id="IPR058627">
    <property type="entry name" value="MdtA-like_C"/>
</dbReference>
<dbReference type="InterPro" id="IPR058624">
    <property type="entry name" value="MdtA-like_HH"/>
</dbReference>
<dbReference type="Gene3D" id="1.10.287.470">
    <property type="entry name" value="Helix hairpin bin"/>
    <property type="match status" value="1"/>
</dbReference>